<dbReference type="STRING" id="991905.SL003B_3435"/>
<evidence type="ECO:0000313" key="8">
    <source>
        <dbReference type="EMBL" id="ADZ71857.1"/>
    </source>
</evidence>
<protein>
    <recommendedName>
        <fullName evidence="7">Porin</fullName>
    </recommendedName>
</protein>
<name>F2J022_POLGS</name>
<reference evidence="8 9" key="1">
    <citation type="journal article" date="2011" name="J. Bacteriol.">
        <title>Complete genome sequence of Polymorphum gilvum SL003B-26A1T, a crude oil-degrading bacterium from oil-polluted saline soil.</title>
        <authorList>
            <person name="Li S.G."/>
            <person name="Tang Y.Q."/>
            <person name="Nie Y."/>
            <person name="Cai M."/>
            <person name="Wu X.L."/>
        </authorList>
    </citation>
    <scope>NUCLEOTIDE SEQUENCE [LARGE SCALE GENOMIC DNA]</scope>
    <source>
        <strain evidence="9">LMG 25793 / CGMCC 1.9160 / SL003B-26A1</strain>
    </source>
</reference>
<dbReference type="OrthoDB" id="7801681at2"/>
<dbReference type="PATRIC" id="fig|991905.3.peg.3545"/>
<dbReference type="HOGENOM" id="CLU_044836_2_0_5"/>
<keyword evidence="5 7" id="KW-0472">Membrane</keyword>
<comment type="domain">
    <text evidence="7">Consists of 16-stranded beta-barrel sheets, with large surface-exposed loops, that form a transmembrane pore at the center of each barrel. The pore is partially ocluded by a peptide loop that folds into the pore lumen.</text>
</comment>
<comment type="function">
    <text evidence="7">Forms passive diffusion pores that allow small molecular weight hydrophilic materials across the outer membrane.</text>
</comment>
<dbReference type="GO" id="GO:0009279">
    <property type="term" value="C:cell outer membrane"/>
    <property type="evidence" value="ECO:0007669"/>
    <property type="project" value="UniProtKB-SubCell"/>
</dbReference>
<comment type="similarity">
    <text evidence="1 7">Belongs to the alphaproteobacteria porin family.</text>
</comment>
<evidence type="ECO:0000256" key="3">
    <source>
        <dbReference type="ARBA" id="ARBA00022452"/>
    </source>
</evidence>
<sequence length="392" mass="42804">MRSSRIFSVLSLGSAMIAGVTAAQAADLPVAPEPIDYVRVCDAFGTGFYYIPGTETCLRVGGKVRVDFYFNNYGDAPSNWSDRTANATETRARGYLRLDARTNSEYGLVRAYMDTWVTSDSPHGNATVELYEGYIQFGNFTFGKTQSFFDFYTGYSYGASISDYTDAKTWSAAYTAAFGNGFSATVAIEDATTRRADLISPVVNGYAGHRWPNLVANLRVDQGWGSAQIMGAVHEVRFLDATASGQVGWAIAAGVEFNVPFFGTDDAIAFQVGYSDGASNFPMNDWDGLITDAVFNGVSTKTTKTINFAAGYNHNFNEKWEANLEGGYHIADALGSAFDFSQWGLNANVVWKPIEGLGIGAEVAYRQVDYKTATGLADKDEIYTTLRIEREF</sequence>
<evidence type="ECO:0000256" key="1">
    <source>
        <dbReference type="ARBA" id="ARBA00009521"/>
    </source>
</evidence>
<evidence type="ECO:0000256" key="7">
    <source>
        <dbReference type="RuleBase" id="RU364005"/>
    </source>
</evidence>
<keyword evidence="7" id="KW-0406">Ion transport</keyword>
<keyword evidence="9" id="KW-1185">Reference proteome</keyword>
<evidence type="ECO:0000256" key="6">
    <source>
        <dbReference type="ARBA" id="ARBA00023237"/>
    </source>
</evidence>
<dbReference type="Pfam" id="PF02530">
    <property type="entry name" value="Porin_2"/>
    <property type="match status" value="1"/>
</dbReference>
<evidence type="ECO:0000256" key="4">
    <source>
        <dbReference type="ARBA" id="ARBA00023114"/>
    </source>
</evidence>
<accession>F2J022</accession>
<keyword evidence="3 7" id="KW-1134">Transmembrane beta strand</keyword>
<evidence type="ECO:0000256" key="5">
    <source>
        <dbReference type="ARBA" id="ARBA00023136"/>
    </source>
</evidence>
<proteinExistence type="inferred from homology"/>
<gene>
    <name evidence="8" type="ordered locus">SL003B_3435</name>
</gene>
<keyword evidence="6 7" id="KW-0998">Cell outer membrane</keyword>
<keyword evidence="7" id="KW-0812">Transmembrane</keyword>
<evidence type="ECO:0000256" key="2">
    <source>
        <dbReference type="ARBA" id="ARBA00022448"/>
    </source>
</evidence>
<feature type="signal peptide" evidence="7">
    <location>
        <begin position="1"/>
        <end position="25"/>
    </location>
</feature>
<dbReference type="GO" id="GO:0046930">
    <property type="term" value="C:pore complex"/>
    <property type="evidence" value="ECO:0007669"/>
    <property type="project" value="UniProtKB-KW"/>
</dbReference>
<keyword evidence="2 7" id="KW-0813">Transport</keyword>
<comment type="subcellular location">
    <subcellularLocation>
        <location evidence="7">Cell outer membrane</location>
        <topology evidence="7">Multi-pass membrane protein</topology>
    </subcellularLocation>
</comment>
<evidence type="ECO:0000313" key="9">
    <source>
        <dbReference type="Proteomes" id="UP000008130"/>
    </source>
</evidence>
<dbReference type="GO" id="GO:0006811">
    <property type="term" value="P:monoatomic ion transport"/>
    <property type="evidence" value="ECO:0007669"/>
    <property type="project" value="UniProtKB-KW"/>
</dbReference>
<dbReference type="SUPFAM" id="SSF56935">
    <property type="entry name" value="Porins"/>
    <property type="match status" value="1"/>
</dbReference>
<dbReference type="Proteomes" id="UP000008130">
    <property type="component" value="Chromosome"/>
</dbReference>
<dbReference type="InterPro" id="IPR003684">
    <property type="entry name" value="Porin_alphabac"/>
</dbReference>
<dbReference type="EMBL" id="CP002568">
    <property type="protein sequence ID" value="ADZ71857.1"/>
    <property type="molecule type" value="Genomic_DNA"/>
</dbReference>
<feature type="chain" id="PRO_5009366703" description="Porin" evidence="7">
    <location>
        <begin position="26"/>
        <end position="392"/>
    </location>
</feature>
<dbReference type="AlphaFoldDB" id="F2J022"/>
<dbReference type="KEGG" id="pgv:SL003B_3435"/>
<keyword evidence="7" id="KW-0732">Signal</keyword>
<organism evidence="8 9">
    <name type="scientific">Polymorphum gilvum (strain LMG 25793 / CGMCC 1.9160 / SL003B-26A1)</name>
    <dbReference type="NCBI Taxonomy" id="991905"/>
    <lineage>
        <taxon>Bacteria</taxon>
        <taxon>Pseudomonadati</taxon>
        <taxon>Pseudomonadota</taxon>
        <taxon>Alphaproteobacteria</taxon>
        <taxon>Rhodobacterales</taxon>
        <taxon>Paracoccaceae</taxon>
        <taxon>Polymorphum</taxon>
    </lineage>
</organism>
<dbReference type="GO" id="GO:0015288">
    <property type="term" value="F:porin activity"/>
    <property type="evidence" value="ECO:0007669"/>
    <property type="project" value="UniProtKB-KW"/>
</dbReference>
<dbReference type="eggNOG" id="COG3203">
    <property type="taxonomic scope" value="Bacteria"/>
</dbReference>
<keyword evidence="4 7" id="KW-0626">Porin</keyword>